<name>A0A5D2D777_GOSDA</name>
<dbReference type="EMBL" id="CM017703">
    <property type="protein sequence ID" value="TYG76482.1"/>
    <property type="molecule type" value="Genomic_DNA"/>
</dbReference>
<gene>
    <name evidence="1" type="ORF">ES288_D03G117700v1</name>
</gene>
<organism evidence="1 2">
    <name type="scientific">Gossypium darwinii</name>
    <name type="common">Darwin's cotton</name>
    <name type="synonym">Gossypium barbadense var. darwinii</name>
    <dbReference type="NCBI Taxonomy" id="34276"/>
    <lineage>
        <taxon>Eukaryota</taxon>
        <taxon>Viridiplantae</taxon>
        <taxon>Streptophyta</taxon>
        <taxon>Embryophyta</taxon>
        <taxon>Tracheophyta</taxon>
        <taxon>Spermatophyta</taxon>
        <taxon>Magnoliopsida</taxon>
        <taxon>eudicotyledons</taxon>
        <taxon>Gunneridae</taxon>
        <taxon>Pentapetalae</taxon>
        <taxon>rosids</taxon>
        <taxon>malvids</taxon>
        <taxon>Malvales</taxon>
        <taxon>Malvaceae</taxon>
        <taxon>Malvoideae</taxon>
        <taxon>Gossypium</taxon>
    </lineage>
</organism>
<dbReference type="AlphaFoldDB" id="A0A5D2D777"/>
<evidence type="ECO:0000313" key="1">
    <source>
        <dbReference type="EMBL" id="TYG76482.1"/>
    </source>
</evidence>
<keyword evidence="2" id="KW-1185">Reference proteome</keyword>
<dbReference type="Proteomes" id="UP000323506">
    <property type="component" value="Chromosome D03"/>
</dbReference>
<protein>
    <submittedName>
        <fullName evidence="1">Uncharacterized protein</fullName>
    </submittedName>
</protein>
<proteinExistence type="predicted"/>
<accession>A0A5D2D777</accession>
<reference evidence="1 2" key="1">
    <citation type="submission" date="2019-06" db="EMBL/GenBank/DDBJ databases">
        <title>WGS assembly of Gossypium darwinii.</title>
        <authorList>
            <person name="Chen Z.J."/>
            <person name="Sreedasyam A."/>
            <person name="Ando A."/>
            <person name="Song Q."/>
            <person name="De L."/>
            <person name="Hulse-Kemp A."/>
            <person name="Ding M."/>
            <person name="Ye W."/>
            <person name="Kirkbride R."/>
            <person name="Jenkins J."/>
            <person name="Plott C."/>
            <person name="Lovell J."/>
            <person name="Lin Y.-M."/>
            <person name="Vaughn R."/>
            <person name="Liu B."/>
            <person name="Li W."/>
            <person name="Simpson S."/>
            <person name="Scheffler B."/>
            <person name="Saski C."/>
            <person name="Grover C."/>
            <person name="Hu G."/>
            <person name="Conover J."/>
            <person name="Carlson J."/>
            <person name="Shu S."/>
            <person name="Boston L."/>
            <person name="Williams M."/>
            <person name="Peterson D."/>
            <person name="Mcgee K."/>
            <person name="Jones D."/>
            <person name="Wendel J."/>
            <person name="Stelly D."/>
            <person name="Grimwood J."/>
            <person name="Schmutz J."/>
        </authorList>
    </citation>
    <scope>NUCLEOTIDE SEQUENCE [LARGE SCALE GENOMIC DNA]</scope>
    <source>
        <strain evidence="1">1808015.09</strain>
    </source>
</reference>
<evidence type="ECO:0000313" key="2">
    <source>
        <dbReference type="Proteomes" id="UP000323506"/>
    </source>
</evidence>
<sequence>MNVKNSYLLVLELLRWPAGPFYKGMVVTDQFAGEVAANWSISV</sequence>